<feature type="compositionally biased region" description="Basic and acidic residues" evidence="1">
    <location>
        <begin position="79"/>
        <end position="105"/>
    </location>
</feature>
<feature type="region of interest" description="Disordered" evidence="1">
    <location>
        <begin position="69"/>
        <end position="108"/>
    </location>
</feature>
<accession>A0ABR2BTK1</accession>
<evidence type="ECO:0000256" key="1">
    <source>
        <dbReference type="SAM" id="MobiDB-lite"/>
    </source>
</evidence>
<dbReference type="EMBL" id="JBBPBM010000085">
    <property type="protein sequence ID" value="KAK8510469.1"/>
    <property type="molecule type" value="Genomic_DNA"/>
</dbReference>
<dbReference type="Proteomes" id="UP001472677">
    <property type="component" value="Unassembled WGS sequence"/>
</dbReference>
<feature type="compositionally biased region" description="Low complexity" evidence="1">
    <location>
        <begin position="1"/>
        <end position="24"/>
    </location>
</feature>
<gene>
    <name evidence="2" type="ORF">V6N12_055316</name>
</gene>
<comment type="caution">
    <text evidence="2">The sequence shown here is derived from an EMBL/GenBank/DDBJ whole genome shotgun (WGS) entry which is preliminary data.</text>
</comment>
<evidence type="ECO:0000313" key="3">
    <source>
        <dbReference type="Proteomes" id="UP001472677"/>
    </source>
</evidence>
<name>A0ABR2BTK1_9ROSI</name>
<keyword evidence="3" id="KW-1185">Reference proteome</keyword>
<proteinExistence type="predicted"/>
<feature type="compositionally biased region" description="Basic and acidic residues" evidence="1">
    <location>
        <begin position="28"/>
        <end position="38"/>
    </location>
</feature>
<protein>
    <submittedName>
        <fullName evidence="2">Uncharacterized protein</fullName>
    </submittedName>
</protein>
<evidence type="ECO:0000313" key="2">
    <source>
        <dbReference type="EMBL" id="KAK8510469.1"/>
    </source>
</evidence>
<organism evidence="2 3">
    <name type="scientific">Hibiscus sabdariffa</name>
    <name type="common">roselle</name>
    <dbReference type="NCBI Taxonomy" id="183260"/>
    <lineage>
        <taxon>Eukaryota</taxon>
        <taxon>Viridiplantae</taxon>
        <taxon>Streptophyta</taxon>
        <taxon>Embryophyta</taxon>
        <taxon>Tracheophyta</taxon>
        <taxon>Spermatophyta</taxon>
        <taxon>Magnoliopsida</taxon>
        <taxon>eudicotyledons</taxon>
        <taxon>Gunneridae</taxon>
        <taxon>Pentapetalae</taxon>
        <taxon>rosids</taxon>
        <taxon>malvids</taxon>
        <taxon>Malvales</taxon>
        <taxon>Malvaceae</taxon>
        <taxon>Malvoideae</taxon>
        <taxon>Hibiscus</taxon>
    </lineage>
</organism>
<reference evidence="2 3" key="1">
    <citation type="journal article" date="2024" name="G3 (Bethesda)">
        <title>Genome assembly of Hibiscus sabdariffa L. provides insights into metabolisms of medicinal natural products.</title>
        <authorList>
            <person name="Kim T."/>
        </authorList>
    </citation>
    <scope>NUCLEOTIDE SEQUENCE [LARGE SCALE GENOMIC DNA]</scope>
    <source>
        <strain evidence="2">TK-2024</strain>
        <tissue evidence="2">Old leaves</tissue>
    </source>
</reference>
<sequence>MTGFEVLSSSSQSDSQSLPVQPVSYAPKPKEPQQHQHPDQAPQSTPAAPEGCCREDLRYVKDISNISPVSYPGRVAPLPEDRLRVSEQDGEVRDEGSEEMAREGQRIQAESRVWRRPFRIAAEEEKTVFPSLC</sequence>
<feature type="region of interest" description="Disordered" evidence="1">
    <location>
        <begin position="1"/>
        <end position="52"/>
    </location>
</feature>